<proteinExistence type="predicted"/>
<organism evidence="2">
    <name type="scientific">Rhizophora mucronata</name>
    <name type="common">Asiatic mangrove</name>
    <dbReference type="NCBI Taxonomy" id="61149"/>
    <lineage>
        <taxon>Eukaryota</taxon>
        <taxon>Viridiplantae</taxon>
        <taxon>Streptophyta</taxon>
        <taxon>Embryophyta</taxon>
        <taxon>Tracheophyta</taxon>
        <taxon>Spermatophyta</taxon>
        <taxon>Magnoliopsida</taxon>
        <taxon>eudicotyledons</taxon>
        <taxon>Gunneridae</taxon>
        <taxon>Pentapetalae</taxon>
        <taxon>rosids</taxon>
        <taxon>fabids</taxon>
        <taxon>Malpighiales</taxon>
        <taxon>Rhizophoraceae</taxon>
        <taxon>Rhizophora</taxon>
    </lineage>
</organism>
<keyword evidence="1" id="KW-0472">Membrane</keyword>
<name>A0A2P2IHH7_RHIMU</name>
<dbReference type="EMBL" id="GGEC01000201">
    <property type="protein sequence ID" value="MBW80684.1"/>
    <property type="molecule type" value="Transcribed_RNA"/>
</dbReference>
<sequence length="53" mass="6105">MSLFSCLNFDMRLISFHTPSTVMTHSCYYLLCVVNSFCPKFFLYLLAVCLQGV</sequence>
<dbReference type="AlphaFoldDB" id="A0A2P2IHH7"/>
<protein>
    <submittedName>
        <fullName evidence="2">Exocyst complex component 7</fullName>
    </submittedName>
</protein>
<reference evidence="2" key="1">
    <citation type="submission" date="2018-02" db="EMBL/GenBank/DDBJ databases">
        <title>Rhizophora mucronata_Transcriptome.</title>
        <authorList>
            <person name="Meera S.P."/>
            <person name="Sreeshan A."/>
            <person name="Augustine A."/>
        </authorList>
    </citation>
    <scope>NUCLEOTIDE SEQUENCE</scope>
    <source>
        <tissue evidence="2">Leaf</tissue>
    </source>
</reference>
<evidence type="ECO:0000256" key="1">
    <source>
        <dbReference type="SAM" id="Phobius"/>
    </source>
</evidence>
<keyword evidence="1" id="KW-1133">Transmembrane helix</keyword>
<evidence type="ECO:0000313" key="2">
    <source>
        <dbReference type="EMBL" id="MBW80684.1"/>
    </source>
</evidence>
<feature type="transmembrane region" description="Helical" evidence="1">
    <location>
        <begin position="28"/>
        <end position="50"/>
    </location>
</feature>
<keyword evidence="1" id="KW-0812">Transmembrane</keyword>
<accession>A0A2P2IHH7</accession>